<dbReference type="PROSITE" id="PS00107">
    <property type="entry name" value="PROTEIN_KINASE_ATP"/>
    <property type="match status" value="1"/>
</dbReference>
<gene>
    <name evidence="6" type="ORF">Ae201684_000362</name>
</gene>
<dbReference type="Proteomes" id="UP000481153">
    <property type="component" value="Unassembled WGS sequence"/>
</dbReference>
<dbReference type="InterPro" id="IPR016024">
    <property type="entry name" value="ARM-type_fold"/>
</dbReference>
<evidence type="ECO:0000313" key="7">
    <source>
        <dbReference type="Proteomes" id="UP000481153"/>
    </source>
</evidence>
<dbReference type="SMART" id="SM00220">
    <property type="entry name" value="S_TKc"/>
    <property type="match status" value="1"/>
</dbReference>
<evidence type="ECO:0000256" key="2">
    <source>
        <dbReference type="ARBA" id="ARBA00022840"/>
    </source>
</evidence>
<evidence type="ECO:0000256" key="1">
    <source>
        <dbReference type="ARBA" id="ARBA00022741"/>
    </source>
</evidence>
<dbReference type="AlphaFoldDB" id="A0A6G0XXY6"/>
<name>A0A6G0XXY6_9STRA</name>
<dbReference type="InterPro" id="IPR000719">
    <property type="entry name" value="Prot_kinase_dom"/>
</dbReference>
<organism evidence="6 7">
    <name type="scientific">Aphanomyces euteiches</name>
    <dbReference type="NCBI Taxonomy" id="100861"/>
    <lineage>
        <taxon>Eukaryota</taxon>
        <taxon>Sar</taxon>
        <taxon>Stramenopiles</taxon>
        <taxon>Oomycota</taxon>
        <taxon>Saprolegniomycetes</taxon>
        <taxon>Saprolegniales</taxon>
        <taxon>Verrucalvaceae</taxon>
        <taxon>Aphanomyces</taxon>
    </lineage>
</organism>
<dbReference type="InterPro" id="IPR011009">
    <property type="entry name" value="Kinase-like_dom_sf"/>
</dbReference>
<evidence type="ECO:0000256" key="3">
    <source>
        <dbReference type="PROSITE-ProRule" id="PRU10141"/>
    </source>
</evidence>
<proteinExistence type="predicted"/>
<evidence type="ECO:0000313" key="6">
    <source>
        <dbReference type="EMBL" id="KAF0745335.1"/>
    </source>
</evidence>
<dbReference type="Pfam" id="PF00069">
    <property type="entry name" value="Pkinase"/>
    <property type="match status" value="1"/>
</dbReference>
<keyword evidence="7" id="KW-1185">Reference proteome</keyword>
<keyword evidence="1 3" id="KW-0547">Nucleotide-binding</keyword>
<evidence type="ECO:0000259" key="5">
    <source>
        <dbReference type="PROSITE" id="PS50011"/>
    </source>
</evidence>
<dbReference type="GO" id="GO:0005524">
    <property type="term" value="F:ATP binding"/>
    <property type="evidence" value="ECO:0007669"/>
    <property type="project" value="UniProtKB-UniRule"/>
</dbReference>
<protein>
    <recommendedName>
        <fullName evidence="5">Protein kinase domain-containing protein</fullName>
    </recommendedName>
</protein>
<reference evidence="6 7" key="1">
    <citation type="submission" date="2019-07" db="EMBL/GenBank/DDBJ databases">
        <title>Genomics analysis of Aphanomyces spp. identifies a new class of oomycete effector associated with host adaptation.</title>
        <authorList>
            <person name="Gaulin E."/>
        </authorList>
    </citation>
    <scope>NUCLEOTIDE SEQUENCE [LARGE SCALE GENOMIC DNA]</scope>
    <source>
        <strain evidence="6 7">ATCC 201684</strain>
    </source>
</reference>
<evidence type="ECO:0000256" key="4">
    <source>
        <dbReference type="SAM" id="MobiDB-lite"/>
    </source>
</evidence>
<dbReference type="Gene3D" id="1.10.510.10">
    <property type="entry name" value="Transferase(Phosphotransferase) domain 1"/>
    <property type="match status" value="1"/>
</dbReference>
<dbReference type="EMBL" id="VJMJ01000002">
    <property type="protein sequence ID" value="KAF0745335.1"/>
    <property type="molecule type" value="Genomic_DNA"/>
</dbReference>
<accession>A0A6G0XXY6</accession>
<dbReference type="PANTHER" id="PTHR46562:SF1">
    <property type="entry name" value="SERINE_THREONINE-PROTEIN KINASE ULK4"/>
    <property type="match status" value="1"/>
</dbReference>
<dbReference type="VEuPathDB" id="FungiDB:AeMF1_006850"/>
<dbReference type="InterPro" id="IPR011989">
    <property type="entry name" value="ARM-like"/>
</dbReference>
<dbReference type="SUPFAM" id="SSF48371">
    <property type="entry name" value="ARM repeat"/>
    <property type="match status" value="1"/>
</dbReference>
<dbReference type="GO" id="GO:0004672">
    <property type="term" value="F:protein kinase activity"/>
    <property type="evidence" value="ECO:0007669"/>
    <property type="project" value="InterPro"/>
</dbReference>
<feature type="compositionally biased region" description="Polar residues" evidence="4">
    <location>
        <begin position="330"/>
        <end position="342"/>
    </location>
</feature>
<dbReference type="GO" id="GO:0008017">
    <property type="term" value="F:microtubule binding"/>
    <property type="evidence" value="ECO:0007669"/>
    <property type="project" value="InterPro"/>
</dbReference>
<dbReference type="PANTHER" id="PTHR46562">
    <property type="entry name" value="SERINE/THREONINE-KINASE ULK4-LIKE PROTEIN-RELATED"/>
    <property type="match status" value="1"/>
</dbReference>
<dbReference type="PROSITE" id="PS50011">
    <property type="entry name" value="PROTEIN_KINASE_DOM"/>
    <property type="match status" value="1"/>
</dbReference>
<dbReference type="Gene3D" id="1.25.10.10">
    <property type="entry name" value="Leucine-rich Repeat Variant"/>
    <property type="match status" value="2"/>
</dbReference>
<dbReference type="InterPro" id="IPR044591">
    <property type="entry name" value="RUK"/>
</dbReference>
<feature type="region of interest" description="Disordered" evidence="4">
    <location>
        <begin position="306"/>
        <end position="397"/>
    </location>
</feature>
<dbReference type="InterPro" id="IPR008271">
    <property type="entry name" value="Ser/Thr_kinase_AS"/>
</dbReference>
<sequence length="1242" mass="140145">MENYNIYNEIGRGQHSYVYKARRKRSIEYVAVKSTAKERMAKILNEVQFLHKLNSTYVLKFHNWYESSNHIWIIFEFCIGGDLLNLITLDKSLPESSIKNFGHDLVRGLHYLHTNGIIYCDLKPANVLIDEYGCLKLSDFGLARKIPTEESVQKDPLAPGSPHYMAPELFEQIPVHSFASDFWALVQVILAQIDIITQGCVLYELRAGVQPFANRGFLDLRNRIQTTELELPPKNVEMSDNFCHLLRRLMEKDPARRIAWDELLDHPFWETRPDILTTTLPSQDYFTKRYPPTQSSILVEQISPKNDRINVETPQESLPAVETPSKRRSIASNVSTSTCSNDSEAKTRPATAPIILSKPKEEYPQVEDPISSENPSPPPPKTAPLPQHSRRKGPSNLTVRDARKRIFTTADCVVKPIVACNEIEKVSVPRVNESSLPFTTVSASSLTKQRDIEEKLEEIYHYLRGDASVAEKHNALAYLNSLSTSSKLANIIVNSSLLDVLVKLLEQSTSSALSSRLCLVLGTMIRYATFIAPDVFSDIKPDSLIFVLTKILSNIDNVQISRRAMACLGELGFYMSTQSANFGSPVVDCFIRGLQDPDSIVRHYAVQTVCNILTQGGSVDLVAHFVSPLVVQALIQHGLLAKPSNHFRVSIMQTLSQMLKHVNSSQFAGVQEAIFSITEVHLPLIWENLEFSRSQVRWTISSLNVLNSTLEFSTRKTTDQTTEAFLDTITRFDDIRDLLNTREHEELSGQAQHDESGRFKDVDVKLTNLVHGKTILLMYFGLQISREFTIRFVNSYIIETIEPILATSESNASFTKKYALHSAQQLVALLIRVALEVSFSLVDESSIPLLPLFEGLFHQLLSYRSCRQYLLDLLFSSEDYEAFIMGISNLLQCQHAANAAVNILVLIFDSGDDIVSHVEDLDLLWFDTAFIQIVHILGDSSWSPDILVNCVRIIYKALMLFPPSSNTDEFIVHHLLPVFHELLRANTTDESVRRFAAELLHAIVHRDIAFVTILHELKLIQPILGLLNHTMSTSVTKLLLYIQQSGEVPMEDLYNMKMATSLATSLIETQHQDMLAAAEDLCEIMYALLYEHYVAFRNKTSQESMSIYRRRHRVFLKCIPSLLRLCVVTAGTHYASSETTLDDPSLCKKAARCFSVISQLFEMEAHEWLMPIDDESPMACAVLNGSASVQLRCLQGLKVILRANRGTLKLPRRLCDKLEQLSQYAPESKVAGAASEVLHLVE</sequence>
<dbReference type="InterPro" id="IPR017441">
    <property type="entry name" value="Protein_kinase_ATP_BS"/>
</dbReference>
<feature type="binding site" evidence="3">
    <location>
        <position position="33"/>
    </location>
    <ligand>
        <name>ATP</name>
        <dbReference type="ChEBI" id="CHEBI:30616"/>
    </ligand>
</feature>
<keyword evidence="2 3" id="KW-0067">ATP-binding</keyword>
<dbReference type="SUPFAM" id="SSF56112">
    <property type="entry name" value="Protein kinase-like (PK-like)"/>
    <property type="match status" value="1"/>
</dbReference>
<dbReference type="PROSITE" id="PS00108">
    <property type="entry name" value="PROTEIN_KINASE_ST"/>
    <property type="match status" value="1"/>
</dbReference>
<feature type="domain" description="Protein kinase" evidence="5">
    <location>
        <begin position="4"/>
        <end position="269"/>
    </location>
</feature>
<comment type="caution">
    <text evidence="6">The sequence shown here is derived from an EMBL/GenBank/DDBJ whole genome shotgun (WGS) entry which is preliminary data.</text>
</comment>